<dbReference type="OrthoDB" id="4759734at2"/>
<organism evidence="14 15">
    <name type="scientific">Thalassotalea agarivorans</name>
    <name type="common">Thalassomonas agarivorans</name>
    <dbReference type="NCBI Taxonomy" id="349064"/>
    <lineage>
        <taxon>Bacteria</taxon>
        <taxon>Pseudomonadati</taxon>
        <taxon>Pseudomonadota</taxon>
        <taxon>Gammaproteobacteria</taxon>
        <taxon>Alteromonadales</taxon>
        <taxon>Colwelliaceae</taxon>
        <taxon>Thalassotalea</taxon>
    </lineage>
</organism>
<reference evidence="14 15" key="1">
    <citation type="submission" date="2016-10" db="EMBL/GenBank/DDBJ databases">
        <authorList>
            <person name="de Groot N.N."/>
        </authorList>
    </citation>
    <scope>NUCLEOTIDE SEQUENCE [LARGE SCALE GENOMIC DNA]</scope>
    <source>
        <strain evidence="14 15">DSM 19706</strain>
    </source>
</reference>
<keyword evidence="9" id="KW-0408">Iron</keyword>
<dbReference type="InterPro" id="IPR033885">
    <property type="entry name" value="AlkB/XylM"/>
</dbReference>
<evidence type="ECO:0000256" key="6">
    <source>
        <dbReference type="ARBA" id="ARBA00022723"/>
    </source>
</evidence>
<keyword evidence="6" id="KW-0479">Metal-binding</keyword>
<dbReference type="STRING" id="349064.SAMN05660429_00911"/>
<dbReference type="AlphaFoldDB" id="A0A1I0B3I8"/>
<name>A0A1I0B3I8_THASX</name>
<evidence type="ECO:0000256" key="3">
    <source>
        <dbReference type="ARBA" id="ARBA00022475"/>
    </source>
</evidence>
<evidence type="ECO:0000256" key="4">
    <source>
        <dbReference type="ARBA" id="ARBA00022519"/>
    </source>
</evidence>
<keyword evidence="5 12" id="KW-0812">Transmembrane</keyword>
<keyword evidence="3" id="KW-1003">Cell membrane</keyword>
<gene>
    <name evidence="14" type="ORF">SAMN05660429_00911</name>
</gene>
<feature type="domain" description="Fatty acid desaturase" evidence="13">
    <location>
        <begin position="118"/>
        <end position="335"/>
    </location>
</feature>
<accession>A0A1I0B3I8</accession>
<dbReference type="Pfam" id="PF00487">
    <property type="entry name" value="FA_desaturase"/>
    <property type="match status" value="1"/>
</dbReference>
<dbReference type="CDD" id="cd03512">
    <property type="entry name" value="Alkane-hydroxylase"/>
    <property type="match status" value="1"/>
</dbReference>
<keyword evidence="4" id="KW-0997">Cell inner membrane</keyword>
<sequence length="389" mass="43874">MALLHFCKFLSIHVVGLFSLVAILMGGQFISWGLLAVVLFYVLGDMLFGEDTSTAEVKFPNLYTLQLWLALPILSLLVFSFIWSVSAGDALGFGQWLGVQFNYDFITAKINTDTAHHVSGLVLTGLMIGLLGTITAHELVHRTWDKFSTIVGRWLLAFSFDSNFSIEHIYGHHRYVATENDPATAPRGRNVYAHIIISTIKGNVSAWRIEAKRLMGKKIAVFSYQNRAIRGYLMSVVLLVIAYFIGGIVALLYFVACALWAKALLEIVNYMEHYGLIRAPKNRVQPYHSWNTNRRLSSWTTFNLTRHSHHHAQGRVPYHDLQPYHDAPMMPAGYLTTIIIAMVPPLWHRIMTPKVLEWDNSFANEAEKIMAEQANVTCGLKGFTNADSN</sequence>
<keyword evidence="10 14" id="KW-0503">Monooxygenase</keyword>
<evidence type="ECO:0000256" key="10">
    <source>
        <dbReference type="ARBA" id="ARBA00023033"/>
    </source>
</evidence>
<dbReference type="GO" id="GO:0046872">
    <property type="term" value="F:metal ion binding"/>
    <property type="evidence" value="ECO:0007669"/>
    <property type="project" value="UniProtKB-KW"/>
</dbReference>
<evidence type="ECO:0000256" key="11">
    <source>
        <dbReference type="ARBA" id="ARBA00023136"/>
    </source>
</evidence>
<evidence type="ECO:0000256" key="9">
    <source>
        <dbReference type="ARBA" id="ARBA00023004"/>
    </source>
</evidence>
<dbReference type="PANTHER" id="PTHR38674:SF1">
    <property type="entry name" value="ALKANE 1-MONOOXYGENASE 1"/>
    <property type="match status" value="1"/>
</dbReference>
<evidence type="ECO:0000256" key="7">
    <source>
        <dbReference type="ARBA" id="ARBA00022989"/>
    </source>
</evidence>
<keyword evidence="8" id="KW-0560">Oxidoreductase</keyword>
<comment type="similarity">
    <text evidence="2">Belongs to the fatty acid desaturase type 1 family. AlkB subfamily.</text>
</comment>
<keyword evidence="7 12" id="KW-1133">Transmembrane helix</keyword>
<proteinExistence type="inferred from homology"/>
<dbReference type="RefSeq" id="WP_093328029.1">
    <property type="nucleotide sequence ID" value="NZ_AP027363.1"/>
</dbReference>
<keyword evidence="11 12" id="KW-0472">Membrane</keyword>
<evidence type="ECO:0000313" key="14">
    <source>
        <dbReference type="EMBL" id="SET01289.1"/>
    </source>
</evidence>
<dbReference type="EMBL" id="FOHK01000003">
    <property type="protein sequence ID" value="SET01289.1"/>
    <property type="molecule type" value="Genomic_DNA"/>
</dbReference>
<evidence type="ECO:0000259" key="13">
    <source>
        <dbReference type="Pfam" id="PF00487"/>
    </source>
</evidence>
<dbReference type="GO" id="GO:0004497">
    <property type="term" value="F:monooxygenase activity"/>
    <property type="evidence" value="ECO:0007669"/>
    <property type="project" value="UniProtKB-KW"/>
</dbReference>
<evidence type="ECO:0000256" key="2">
    <source>
        <dbReference type="ARBA" id="ARBA00010823"/>
    </source>
</evidence>
<keyword evidence="15" id="KW-1185">Reference proteome</keyword>
<dbReference type="GO" id="GO:0006629">
    <property type="term" value="P:lipid metabolic process"/>
    <property type="evidence" value="ECO:0007669"/>
    <property type="project" value="InterPro"/>
</dbReference>
<dbReference type="Proteomes" id="UP000199308">
    <property type="component" value="Unassembled WGS sequence"/>
</dbReference>
<comment type="subcellular location">
    <subcellularLocation>
        <location evidence="1">Cell inner membrane</location>
        <topology evidence="1">Multi-pass membrane protein</topology>
    </subcellularLocation>
</comment>
<protein>
    <submittedName>
        <fullName evidence="14">Alkane 1-monooxygenase</fullName>
    </submittedName>
</protein>
<dbReference type="InterPro" id="IPR005804">
    <property type="entry name" value="FA_desaturase_dom"/>
</dbReference>
<feature type="transmembrane region" description="Helical" evidence="12">
    <location>
        <begin position="329"/>
        <end position="347"/>
    </location>
</feature>
<feature type="transmembrane region" description="Helical" evidence="12">
    <location>
        <begin position="63"/>
        <end position="85"/>
    </location>
</feature>
<evidence type="ECO:0000313" key="15">
    <source>
        <dbReference type="Proteomes" id="UP000199308"/>
    </source>
</evidence>
<dbReference type="PANTHER" id="PTHR38674">
    <property type="entry name" value="ALKANE 1-MONOOXYGENASE 1"/>
    <property type="match status" value="1"/>
</dbReference>
<evidence type="ECO:0000256" key="5">
    <source>
        <dbReference type="ARBA" id="ARBA00022692"/>
    </source>
</evidence>
<dbReference type="GO" id="GO:0005886">
    <property type="term" value="C:plasma membrane"/>
    <property type="evidence" value="ECO:0007669"/>
    <property type="project" value="UniProtKB-SubCell"/>
</dbReference>
<feature type="transmembrane region" description="Helical" evidence="12">
    <location>
        <begin position="12"/>
        <end position="43"/>
    </location>
</feature>
<evidence type="ECO:0000256" key="8">
    <source>
        <dbReference type="ARBA" id="ARBA00023002"/>
    </source>
</evidence>
<feature type="transmembrane region" description="Helical" evidence="12">
    <location>
        <begin position="232"/>
        <end position="261"/>
    </location>
</feature>
<evidence type="ECO:0000256" key="1">
    <source>
        <dbReference type="ARBA" id="ARBA00004429"/>
    </source>
</evidence>
<evidence type="ECO:0000256" key="12">
    <source>
        <dbReference type="SAM" id="Phobius"/>
    </source>
</evidence>